<evidence type="ECO:0000313" key="6">
    <source>
        <dbReference type="Proteomes" id="UP001630127"/>
    </source>
</evidence>
<evidence type="ECO:0000256" key="3">
    <source>
        <dbReference type="SAM" id="SignalP"/>
    </source>
</evidence>
<gene>
    <name evidence="5" type="ORF">ACH5RR_028145</name>
</gene>
<dbReference type="InterPro" id="IPR012677">
    <property type="entry name" value="Nucleotide-bd_a/b_plait_sf"/>
</dbReference>
<feature type="signal peptide" evidence="3">
    <location>
        <begin position="1"/>
        <end position="30"/>
    </location>
</feature>
<dbReference type="AlphaFoldDB" id="A0ABD2YPW4"/>
<dbReference type="EMBL" id="JBJUIK010000012">
    <property type="protein sequence ID" value="KAL3508744.1"/>
    <property type="molecule type" value="Genomic_DNA"/>
</dbReference>
<dbReference type="GO" id="GO:0003723">
    <property type="term" value="F:RNA binding"/>
    <property type="evidence" value="ECO:0007669"/>
    <property type="project" value="UniProtKB-UniRule"/>
</dbReference>
<sequence length="448" mass="49768">MAFGISKQSAISTFFLNLGAVCLVPKGVWNDHIFCKNNLTRRRPKSRIVTSARYLALRNAYHLASSGSVQIKFNCLGSWNKTIPGKIHQNFPSSKFVSCLDTLNSKNIKVVSIHFGEEGVVSIEATGVVTPPELSADFFLVIANQLQNVKGLQSPEKTMPAITLYAIPLPNPPIYLEVGTLEINIQSFLFFLKCSNFFNAMELWLLDHSTSLTSKLEVNNHFTFEKVQSIIQPFSHDQPIKIVANAALHHPDVLDKILSIGRFSSVSGKLFVGSLGYDITSQILYHYFSLYGEIEEAFVVFDRATGPSKGYGLIFLKNVSSALLALKDPNKKMNDKSIVIKPGNVSRHTLTVERATDISAREVFVFNVPGDMTPGRLLEYFSSYGEIEKGPVGFDKTTGKPRGFAFFVYKTAEGDIAAVSNPSMTVDGHHFTCRMSEEWRNSRNSLVF</sequence>
<dbReference type="SMART" id="SM00360">
    <property type="entry name" value="RRM"/>
    <property type="match status" value="2"/>
</dbReference>
<feature type="chain" id="PRO_5044799382" description="RRM domain-containing protein" evidence="3">
    <location>
        <begin position="31"/>
        <end position="448"/>
    </location>
</feature>
<evidence type="ECO:0000256" key="1">
    <source>
        <dbReference type="ARBA" id="ARBA00022884"/>
    </source>
</evidence>
<dbReference type="InterPro" id="IPR000504">
    <property type="entry name" value="RRM_dom"/>
</dbReference>
<evidence type="ECO:0000259" key="4">
    <source>
        <dbReference type="PROSITE" id="PS50102"/>
    </source>
</evidence>
<keyword evidence="6" id="KW-1185">Reference proteome</keyword>
<dbReference type="Proteomes" id="UP001630127">
    <property type="component" value="Unassembled WGS sequence"/>
</dbReference>
<keyword evidence="1 2" id="KW-0694">RNA-binding</keyword>
<organism evidence="5 6">
    <name type="scientific">Cinchona calisaya</name>
    <dbReference type="NCBI Taxonomy" id="153742"/>
    <lineage>
        <taxon>Eukaryota</taxon>
        <taxon>Viridiplantae</taxon>
        <taxon>Streptophyta</taxon>
        <taxon>Embryophyta</taxon>
        <taxon>Tracheophyta</taxon>
        <taxon>Spermatophyta</taxon>
        <taxon>Magnoliopsida</taxon>
        <taxon>eudicotyledons</taxon>
        <taxon>Gunneridae</taxon>
        <taxon>Pentapetalae</taxon>
        <taxon>asterids</taxon>
        <taxon>lamiids</taxon>
        <taxon>Gentianales</taxon>
        <taxon>Rubiaceae</taxon>
        <taxon>Cinchonoideae</taxon>
        <taxon>Cinchoneae</taxon>
        <taxon>Cinchona</taxon>
    </lineage>
</organism>
<evidence type="ECO:0000256" key="2">
    <source>
        <dbReference type="PROSITE-ProRule" id="PRU00176"/>
    </source>
</evidence>
<reference evidence="5 6" key="1">
    <citation type="submission" date="2024-11" db="EMBL/GenBank/DDBJ databases">
        <title>A near-complete genome assembly of Cinchona calisaya.</title>
        <authorList>
            <person name="Lian D.C."/>
            <person name="Zhao X.W."/>
            <person name="Wei L."/>
        </authorList>
    </citation>
    <scope>NUCLEOTIDE SEQUENCE [LARGE SCALE GENOMIC DNA]</scope>
    <source>
        <tissue evidence="5">Nenye</tissue>
    </source>
</reference>
<protein>
    <recommendedName>
        <fullName evidence="4">RRM domain-containing protein</fullName>
    </recommendedName>
</protein>
<proteinExistence type="predicted"/>
<comment type="caution">
    <text evidence="5">The sequence shown here is derived from an EMBL/GenBank/DDBJ whole genome shotgun (WGS) entry which is preliminary data.</text>
</comment>
<evidence type="ECO:0000313" key="5">
    <source>
        <dbReference type="EMBL" id="KAL3508744.1"/>
    </source>
</evidence>
<dbReference type="InterPro" id="IPR052462">
    <property type="entry name" value="SLIRP/GR-RBP-like"/>
</dbReference>
<feature type="domain" description="RRM" evidence="4">
    <location>
        <begin position="268"/>
        <end position="357"/>
    </location>
</feature>
<accession>A0ABD2YPW4</accession>
<dbReference type="InterPro" id="IPR035979">
    <property type="entry name" value="RBD_domain_sf"/>
</dbReference>
<dbReference type="PANTHER" id="PTHR48027">
    <property type="entry name" value="HETEROGENEOUS NUCLEAR RIBONUCLEOPROTEIN 87F-RELATED"/>
    <property type="match status" value="1"/>
</dbReference>
<dbReference type="PROSITE" id="PS50102">
    <property type="entry name" value="RRM"/>
    <property type="match status" value="2"/>
</dbReference>
<dbReference type="SUPFAM" id="SSF54928">
    <property type="entry name" value="RNA-binding domain, RBD"/>
    <property type="match status" value="2"/>
</dbReference>
<dbReference type="Gene3D" id="3.30.70.330">
    <property type="match status" value="2"/>
</dbReference>
<keyword evidence="3" id="KW-0732">Signal</keyword>
<feature type="domain" description="RRM" evidence="4">
    <location>
        <begin position="361"/>
        <end position="448"/>
    </location>
</feature>
<name>A0ABD2YPW4_9GENT</name>
<dbReference type="Pfam" id="PF00076">
    <property type="entry name" value="RRM_1"/>
    <property type="match status" value="2"/>
</dbReference>